<organism evidence="1 2">
    <name type="scientific">Dermacentor silvarum</name>
    <name type="common">Tick</name>
    <dbReference type="NCBI Taxonomy" id="543639"/>
    <lineage>
        <taxon>Eukaryota</taxon>
        <taxon>Metazoa</taxon>
        <taxon>Ecdysozoa</taxon>
        <taxon>Arthropoda</taxon>
        <taxon>Chelicerata</taxon>
        <taxon>Arachnida</taxon>
        <taxon>Acari</taxon>
        <taxon>Parasitiformes</taxon>
        <taxon>Ixodida</taxon>
        <taxon>Ixodoidea</taxon>
        <taxon>Ixodidae</taxon>
        <taxon>Rhipicephalinae</taxon>
        <taxon>Dermacentor</taxon>
    </lineage>
</organism>
<accession>A0ACB8E242</accession>
<proteinExistence type="predicted"/>
<comment type="caution">
    <text evidence="1">The sequence shown here is derived from an EMBL/GenBank/DDBJ whole genome shotgun (WGS) entry which is preliminary data.</text>
</comment>
<gene>
    <name evidence="1" type="ORF">HPB49_018325</name>
</gene>
<evidence type="ECO:0000313" key="2">
    <source>
        <dbReference type="Proteomes" id="UP000821865"/>
    </source>
</evidence>
<evidence type="ECO:0000313" key="1">
    <source>
        <dbReference type="EMBL" id="KAH7980695.1"/>
    </source>
</evidence>
<sequence length="128" mass="14670">MEVHVGQQTLFQKKQQLTPPFPARNSQVNLGVRKENSTWPEVGERRPFPGRDIIVQPARAPDLSVPGLFLWGFLKDRVFQRHIMSIQELKQPIGDEVAAIDEDLRRHVYDNFKKRLQQCIDVNGGPSA</sequence>
<dbReference type="EMBL" id="CM023470">
    <property type="protein sequence ID" value="KAH7980695.1"/>
    <property type="molecule type" value="Genomic_DNA"/>
</dbReference>
<keyword evidence="2" id="KW-1185">Reference proteome</keyword>
<protein>
    <submittedName>
        <fullName evidence="1">Uncharacterized protein</fullName>
    </submittedName>
</protein>
<name>A0ACB8E242_DERSI</name>
<reference evidence="1" key="1">
    <citation type="submission" date="2020-05" db="EMBL/GenBank/DDBJ databases">
        <title>Large-scale comparative analyses of tick genomes elucidate their genetic diversity and vector capacities.</title>
        <authorList>
            <person name="Jia N."/>
            <person name="Wang J."/>
            <person name="Shi W."/>
            <person name="Du L."/>
            <person name="Sun Y."/>
            <person name="Zhan W."/>
            <person name="Jiang J."/>
            <person name="Wang Q."/>
            <person name="Zhang B."/>
            <person name="Ji P."/>
            <person name="Sakyi L.B."/>
            <person name="Cui X."/>
            <person name="Yuan T."/>
            <person name="Jiang B."/>
            <person name="Yang W."/>
            <person name="Lam T.T.-Y."/>
            <person name="Chang Q."/>
            <person name="Ding S."/>
            <person name="Wang X."/>
            <person name="Zhu J."/>
            <person name="Ruan X."/>
            <person name="Zhao L."/>
            <person name="Wei J."/>
            <person name="Que T."/>
            <person name="Du C."/>
            <person name="Cheng J."/>
            <person name="Dai P."/>
            <person name="Han X."/>
            <person name="Huang E."/>
            <person name="Gao Y."/>
            <person name="Liu J."/>
            <person name="Shao H."/>
            <person name="Ye R."/>
            <person name="Li L."/>
            <person name="Wei W."/>
            <person name="Wang X."/>
            <person name="Wang C."/>
            <person name="Yang T."/>
            <person name="Huo Q."/>
            <person name="Li W."/>
            <person name="Guo W."/>
            <person name="Chen H."/>
            <person name="Zhou L."/>
            <person name="Ni X."/>
            <person name="Tian J."/>
            <person name="Zhou Y."/>
            <person name="Sheng Y."/>
            <person name="Liu T."/>
            <person name="Pan Y."/>
            <person name="Xia L."/>
            <person name="Li J."/>
            <person name="Zhao F."/>
            <person name="Cao W."/>
        </authorList>
    </citation>
    <scope>NUCLEOTIDE SEQUENCE</scope>
    <source>
        <strain evidence="1">Dsil-2018</strain>
    </source>
</reference>
<dbReference type="Proteomes" id="UP000821865">
    <property type="component" value="Chromosome 1"/>
</dbReference>